<dbReference type="PANTHER" id="PTHR48022">
    <property type="entry name" value="PLASTIDIC GLUCOSE TRANSPORTER 4"/>
    <property type="match status" value="1"/>
</dbReference>
<proteinExistence type="inferred from homology"/>
<feature type="transmembrane region" description="Helical" evidence="8">
    <location>
        <begin position="103"/>
        <end position="124"/>
    </location>
</feature>
<dbReference type="GeneID" id="43619786"/>
<dbReference type="FunFam" id="1.20.1250.20:FF:000134">
    <property type="entry name" value="MFS sugar transporter protein"/>
    <property type="match status" value="1"/>
</dbReference>
<reference evidence="10 11" key="1">
    <citation type="submission" date="2012-08" db="EMBL/GenBank/DDBJ databases">
        <authorList>
            <person name="Gan P.H.P."/>
            <person name="Ikeda K."/>
            <person name="Irieda H."/>
            <person name="Narusaka M."/>
            <person name="O'Connell R.J."/>
            <person name="Narusaka Y."/>
            <person name="Takano Y."/>
            <person name="Kubo Y."/>
            <person name="Shirasu K."/>
        </authorList>
    </citation>
    <scope>NUCLEOTIDE SEQUENCE [LARGE SCALE GENOMIC DNA]</scope>
    <source>
        <strain evidence="10 11">Nara gc5</strain>
    </source>
</reference>
<dbReference type="EMBL" id="ANPB02000004">
    <property type="protein sequence ID" value="KAF4485391.1"/>
    <property type="molecule type" value="Genomic_DNA"/>
</dbReference>
<feature type="transmembrane region" description="Helical" evidence="8">
    <location>
        <begin position="322"/>
        <end position="339"/>
    </location>
</feature>
<dbReference type="Gene3D" id="1.20.1250.20">
    <property type="entry name" value="MFS general substrate transporter like domains"/>
    <property type="match status" value="1"/>
</dbReference>
<evidence type="ECO:0000313" key="11">
    <source>
        <dbReference type="Proteomes" id="UP000011096"/>
    </source>
</evidence>
<accession>A0A7J6J6B8</accession>
<feature type="transmembrane region" description="Helical" evidence="8">
    <location>
        <begin position="7"/>
        <end position="26"/>
    </location>
</feature>
<feature type="transmembrane region" description="Helical" evidence="8">
    <location>
        <begin position="391"/>
        <end position="409"/>
    </location>
</feature>
<evidence type="ECO:0000256" key="5">
    <source>
        <dbReference type="ARBA" id="ARBA00022989"/>
    </source>
</evidence>
<evidence type="ECO:0000313" key="10">
    <source>
        <dbReference type="EMBL" id="KAF4485391.1"/>
    </source>
</evidence>
<name>A0A7J6J6B8_COLFN</name>
<dbReference type="GO" id="GO:0005351">
    <property type="term" value="F:carbohydrate:proton symporter activity"/>
    <property type="evidence" value="ECO:0007669"/>
    <property type="project" value="TreeGrafter"/>
</dbReference>
<sequence>MVDWYTVGVALIAAMGTLLFGFDTGIATTTIAHGSWKEYMNHPSDAMTGAVVALYIIGETLGAITQSLLGDKIGRIHFMQMMCIIVTIGSTIQTAAINISMFLAGRAIAGIAVGGMVGTVPMYLSEISRPEQRGLIGGIAGAGISFGAMLANWVGYAGSYAPDDAIQWRLPLALQIPWGLIMLLGLVTFMPDSPRQLIRAGKIEAARRALSKMRSDTSPDEFVAEFDQMQAQIEFEMEREIASFGEALHLYRHRCLVTLAVQVMTSLTGVNVVQYYQTIVYKSLGMEPRTILALAGVYGTVAFVVNYIALVFFMDRWGRRKMIIGGLASIVLVLIYTAVMQRQFQETDNRVGKGFTILGIYMFVTAFYGLINSATWLYSAEVLPLALRAKVMGLACACHFIVNIGVTQAGPSAFSTTHENYYYVFVGCTAFFTVIAYFSFEETRHKTLEEISQAFGDEVTSSEDMYVARAKLDVEEKSQQIEHRA</sequence>
<feature type="domain" description="Major facilitator superfamily (MFS) profile" evidence="9">
    <location>
        <begin position="9"/>
        <end position="444"/>
    </location>
</feature>
<dbReference type="PROSITE" id="PS50850">
    <property type="entry name" value="MFS"/>
    <property type="match status" value="1"/>
</dbReference>
<dbReference type="PROSITE" id="PS00217">
    <property type="entry name" value="SUGAR_TRANSPORT_2"/>
    <property type="match status" value="1"/>
</dbReference>
<evidence type="ECO:0000256" key="1">
    <source>
        <dbReference type="ARBA" id="ARBA00004141"/>
    </source>
</evidence>
<dbReference type="InterPro" id="IPR005829">
    <property type="entry name" value="Sugar_transporter_CS"/>
</dbReference>
<dbReference type="Proteomes" id="UP000011096">
    <property type="component" value="Unassembled WGS sequence"/>
</dbReference>
<feature type="transmembrane region" description="Helical" evidence="8">
    <location>
        <begin position="46"/>
        <end position="64"/>
    </location>
</feature>
<comment type="subcellular location">
    <subcellularLocation>
        <location evidence="1">Membrane</location>
        <topology evidence="1">Multi-pass membrane protein</topology>
    </subcellularLocation>
</comment>
<evidence type="ECO:0000256" key="8">
    <source>
        <dbReference type="SAM" id="Phobius"/>
    </source>
</evidence>
<dbReference type="NCBIfam" id="TIGR00879">
    <property type="entry name" value="SP"/>
    <property type="match status" value="1"/>
</dbReference>
<evidence type="ECO:0000256" key="4">
    <source>
        <dbReference type="ARBA" id="ARBA00022692"/>
    </source>
</evidence>
<keyword evidence="6 8" id="KW-0472">Membrane</keyword>
<keyword evidence="4 8" id="KW-0812">Transmembrane</keyword>
<dbReference type="AlphaFoldDB" id="A0A7J6J6B8"/>
<comment type="caution">
    <text evidence="10">The sequence shown here is derived from an EMBL/GenBank/DDBJ whole genome shotgun (WGS) entry which is preliminary data.</text>
</comment>
<reference evidence="10 11" key="2">
    <citation type="submission" date="2020-04" db="EMBL/GenBank/DDBJ databases">
        <title>Genome sequencing and assembly of multiple isolates from the Colletotrichum gloeosporioides species complex.</title>
        <authorList>
            <person name="Gan P."/>
            <person name="Shirasu K."/>
        </authorList>
    </citation>
    <scope>NUCLEOTIDE SEQUENCE [LARGE SCALE GENOMIC DNA]</scope>
    <source>
        <strain evidence="10 11">Nara gc5</strain>
    </source>
</reference>
<dbReference type="InterPro" id="IPR050360">
    <property type="entry name" value="MFS_Sugar_Transporters"/>
</dbReference>
<dbReference type="Pfam" id="PF00083">
    <property type="entry name" value="Sugar_tr"/>
    <property type="match status" value="1"/>
</dbReference>
<evidence type="ECO:0000256" key="6">
    <source>
        <dbReference type="ARBA" id="ARBA00023136"/>
    </source>
</evidence>
<dbReference type="InterPro" id="IPR036259">
    <property type="entry name" value="MFS_trans_sf"/>
</dbReference>
<keyword evidence="3 7" id="KW-0813">Transport</keyword>
<dbReference type="RefSeq" id="XP_031885264.1">
    <property type="nucleotide sequence ID" value="XM_032035784.1"/>
</dbReference>
<evidence type="ECO:0000259" key="9">
    <source>
        <dbReference type="PROSITE" id="PS50850"/>
    </source>
</evidence>
<keyword evidence="11" id="KW-1185">Reference proteome</keyword>
<feature type="transmembrane region" description="Helical" evidence="8">
    <location>
        <begin position="136"/>
        <end position="156"/>
    </location>
</feature>
<dbReference type="PROSITE" id="PS00216">
    <property type="entry name" value="SUGAR_TRANSPORT_1"/>
    <property type="match status" value="1"/>
</dbReference>
<keyword evidence="10" id="KW-0762">Sugar transport</keyword>
<feature type="transmembrane region" description="Helical" evidence="8">
    <location>
        <begin position="256"/>
        <end position="276"/>
    </location>
</feature>
<keyword evidence="5 8" id="KW-1133">Transmembrane helix</keyword>
<dbReference type="PRINTS" id="PR00171">
    <property type="entry name" value="SUGRTRNSPORT"/>
</dbReference>
<feature type="transmembrane region" description="Helical" evidence="8">
    <location>
        <begin position="421"/>
        <end position="440"/>
    </location>
</feature>
<dbReference type="InterPro" id="IPR020846">
    <property type="entry name" value="MFS_dom"/>
</dbReference>
<protein>
    <submittedName>
        <fullName evidence="10">Putative glucose transporter HXT5</fullName>
    </submittedName>
</protein>
<feature type="transmembrane region" description="Helical" evidence="8">
    <location>
        <begin position="291"/>
        <end position="313"/>
    </location>
</feature>
<feature type="transmembrane region" description="Helical" evidence="8">
    <location>
        <begin position="76"/>
        <end position="97"/>
    </location>
</feature>
<evidence type="ECO:0000256" key="2">
    <source>
        <dbReference type="ARBA" id="ARBA00010992"/>
    </source>
</evidence>
<organism evidence="10 11">
    <name type="scientific">Colletotrichum fructicola (strain Nara gc5)</name>
    <name type="common">Anthracnose fungus</name>
    <name type="synonym">Colletotrichum gloeosporioides (strain Nara gc5)</name>
    <dbReference type="NCBI Taxonomy" id="1213859"/>
    <lineage>
        <taxon>Eukaryota</taxon>
        <taxon>Fungi</taxon>
        <taxon>Dikarya</taxon>
        <taxon>Ascomycota</taxon>
        <taxon>Pezizomycotina</taxon>
        <taxon>Sordariomycetes</taxon>
        <taxon>Hypocreomycetidae</taxon>
        <taxon>Glomerellales</taxon>
        <taxon>Glomerellaceae</taxon>
        <taxon>Colletotrichum</taxon>
        <taxon>Colletotrichum gloeosporioides species complex</taxon>
    </lineage>
</organism>
<dbReference type="InterPro" id="IPR005828">
    <property type="entry name" value="MFS_sugar_transport-like"/>
</dbReference>
<dbReference type="GO" id="GO:0016020">
    <property type="term" value="C:membrane"/>
    <property type="evidence" value="ECO:0007669"/>
    <property type="project" value="UniProtKB-SubCell"/>
</dbReference>
<dbReference type="InterPro" id="IPR003663">
    <property type="entry name" value="Sugar/inositol_transpt"/>
</dbReference>
<comment type="similarity">
    <text evidence="2 7">Belongs to the major facilitator superfamily. Sugar transporter (TC 2.A.1.1) family.</text>
</comment>
<evidence type="ECO:0000256" key="3">
    <source>
        <dbReference type="ARBA" id="ARBA00022448"/>
    </source>
</evidence>
<dbReference type="OrthoDB" id="6612291at2759"/>
<gene>
    <name evidence="10" type="primary">HXT5-1</name>
    <name evidence="10" type="ORF">CGGC5_v007238</name>
</gene>
<evidence type="ECO:0000256" key="7">
    <source>
        <dbReference type="RuleBase" id="RU003346"/>
    </source>
</evidence>
<dbReference type="InParanoid" id="A0A7J6J6B8"/>
<feature type="transmembrane region" description="Helical" evidence="8">
    <location>
        <begin position="359"/>
        <end position="379"/>
    </location>
</feature>
<dbReference type="PANTHER" id="PTHR48022:SF11">
    <property type="entry name" value="MONOSACCHARIDE TRANSPORTER (HXT8), PUTATIVE (AFU_ORTHOLOGUE AFUA_2G08120)-RELATED"/>
    <property type="match status" value="1"/>
</dbReference>
<feature type="transmembrane region" description="Helical" evidence="8">
    <location>
        <begin position="168"/>
        <end position="189"/>
    </location>
</feature>
<dbReference type="SUPFAM" id="SSF103473">
    <property type="entry name" value="MFS general substrate transporter"/>
    <property type="match status" value="1"/>
</dbReference>